<dbReference type="GO" id="GO:0016887">
    <property type="term" value="F:ATP hydrolysis activity"/>
    <property type="evidence" value="ECO:0007669"/>
    <property type="project" value="InterPro"/>
</dbReference>
<dbReference type="PROSITE" id="PS50929">
    <property type="entry name" value="ABC_TM1F"/>
    <property type="match status" value="1"/>
</dbReference>
<dbReference type="PROSITE" id="PS00211">
    <property type="entry name" value="ABC_TRANSPORTER_1"/>
    <property type="match status" value="1"/>
</dbReference>
<dbReference type="Gene3D" id="3.40.50.300">
    <property type="entry name" value="P-loop containing nucleotide triphosphate hydrolases"/>
    <property type="match status" value="2"/>
</dbReference>
<evidence type="ECO:0000313" key="11">
    <source>
        <dbReference type="Proteomes" id="UP000010808"/>
    </source>
</evidence>
<dbReference type="InterPro" id="IPR011527">
    <property type="entry name" value="ABC1_TM_dom"/>
</dbReference>
<dbReference type="SUPFAM" id="SSF90123">
    <property type="entry name" value="ABC transporter transmembrane region"/>
    <property type="match status" value="1"/>
</dbReference>
<dbReference type="SUPFAM" id="SSF52540">
    <property type="entry name" value="P-loop containing nucleoside triphosphate hydrolases"/>
    <property type="match status" value="2"/>
</dbReference>
<name>L0R7F6_9BACT</name>
<protein>
    <submittedName>
        <fullName evidence="10">ABC transporter related</fullName>
    </submittedName>
</protein>
<dbReference type="OrthoDB" id="9760168at2"/>
<evidence type="ECO:0000256" key="7">
    <source>
        <dbReference type="SAM" id="Phobius"/>
    </source>
</evidence>
<keyword evidence="4" id="KW-0067">ATP-binding</keyword>
<dbReference type="EMBL" id="FO203522">
    <property type="protein sequence ID" value="CCO22120.1"/>
    <property type="molecule type" value="Genomic_DNA"/>
</dbReference>
<dbReference type="GO" id="GO:0005886">
    <property type="term" value="C:plasma membrane"/>
    <property type="evidence" value="ECO:0007669"/>
    <property type="project" value="UniProtKB-SubCell"/>
</dbReference>
<dbReference type="GO" id="GO:0005524">
    <property type="term" value="F:ATP binding"/>
    <property type="evidence" value="ECO:0007669"/>
    <property type="project" value="UniProtKB-KW"/>
</dbReference>
<dbReference type="KEGG" id="dhy:DESAM_10139"/>
<dbReference type="InterPro" id="IPR039421">
    <property type="entry name" value="Type_1_exporter"/>
</dbReference>
<dbReference type="PROSITE" id="PS50893">
    <property type="entry name" value="ABC_TRANSPORTER_2"/>
    <property type="match status" value="1"/>
</dbReference>
<dbReference type="InterPro" id="IPR036640">
    <property type="entry name" value="ABC1_TM_sf"/>
</dbReference>
<evidence type="ECO:0000256" key="3">
    <source>
        <dbReference type="ARBA" id="ARBA00022741"/>
    </source>
</evidence>
<keyword evidence="6 7" id="KW-0472">Membrane</keyword>
<evidence type="ECO:0000256" key="1">
    <source>
        <dbReference type="ARBA" id="ARBA00004651"/>
    </source>
</evidence>
<keyword evidence="5 7" id="KW-1133">Transmembrane helix</keyword>
<evidence type="ECO:0000256" key="6">
    <source>
        <dbReference type="ARBA" id="ARBA00023136"/>
    </source>
</evidence>
<dbReference type="SMART" id="SM00382">
    <property type="entry name" value="AAA"/>
    <property type="match status" value="1"/>
</dbReference>
<dbReference type="Pfam" id="PF00664">
    <property type="entry name" value="ABC_membrane"/>
    <property type="match status" value="1"/>
</dbReference>
<feature type="transmembrane region" description="Helical" evidence="7">
    <location>
        <begin position="18"/>
        <end position="35"/>
    </location>
</feature>
<feature type="transmembrane region" description="Helical" evidence="7">
    <location>
        <begin position="56"/>
        <end position="77"/>
    </location>
</feature>
<keyword evidence="11" id="KW-1185">Reference proteome</keyword>
<feature type="transmembrane region" description="Helical" evidence="7">
    <location>
        <begin position="249"/>
        <end position="267"/>
    </location>
</feature>
<keyword evidence="2 7" id="KW-0812">Transmembrane</keyword>
<dbReference type="eggNOG" id="COG1132">
    <property type="taxonomic scope" value="Bacteria"/>
</dbReference>
<dbReference type="Pfam" id="PF00005">
    <property type="entry name" value="ABC_tran"/>
    <property type="match status" value="2"/>
</dbReference>
<dbReference type="Proteomes" id="UP000010808">
    <property type="component" value="Chromosome"/>
</dbReference>
<organism evidence="10 11">
    <name type="scientific">Maridesulfovibrio hydrothermalis AM13 = DSM 14728</name>
    <dbReference type="NCBI Taxonomy" id="1121451"/>
    <lineage>
        <taxon>Bacteria</taxon>
        <taxon>Pseudomonadati</taxon>
        <taxon>Thermodesulfobacteriota</taxon>
        <taxon>Desulfovibrionia</taxon>
        <taxon>Desulfovibrionales</taxon>
        <taxon>Desulfovibrionaceae</taxon>
        <taxon>Maridesulfovibrio</taxon>
    </lineage>
</organism>
<dbReference type="AlphaFoldDB" id="L0R7F6"/>
<dbReference type="PATRIC" id="fig|1121451.3.peg.127"/>
<dbReference type="PANTHER" id="PTHR24221:SF654">
    <property type="entry name" value="ATP-BINDING CASSETTE SUB-FAMILY B MEMBER 6"/>
    <property type="match status" value="1"/>
</dbReference>
<dbReference type="CDD" id="cd07346">
    <property type="entry name" value="ABC_6TM_exporters"/>
    <property type="match status" value="1"/>
</dbReference>
<evidence type="ECO:0000259" key="8">
    <source>
        <dbReference type="PROSITE" id="PS50893"/>
    </source>
</evidence>
<accession>L0R7F6</accession>
<feature type="domain" description="ABC transmembrane type-1" evidence="9">
    <location>
        <begin position="20"/>
        <end position="302"/>
    </location>
</feature>
<proteinExistence type="predicted"/>
<dbReference type="Gene3D" id="1.20.1560.10">
    <property type="entry name" value="ABC transporter type 1, transmembrane domain"/>
    <property type="match status" value="1"/>
</dbReference>
<gene>
    <name evidence="10" type="ORF">DESAM_10139</name>
</gene>
<dbReference type="InterPro" id="IPR017871">
    <property type="entry name" value="ABC_transporter-like_CS"/>
</dbReference>
<evidence type="ECO:0000259" key="9">
    <source>
        <dbReference type="PROSITE" id="PS50929"/>
    </source>
</evidence>
<feature type="transmembrane region" description="Helical" evidence="7">
    <location>
        <begin position="151"/>
        <end position="174"/>
    </location>
</feature>
<dbReference type="GO" id="GO:0140359">
    <property type="term" value="F:ABC-type transporter activity"/>
    <property type="evidence" value="ECO:0007669"/>
    <property type="project" value="InterPro"/>
</dbReference>
<sequence>MITKRPLMYWVKNSNKKLQLMLLVVIVFTVGVRLVPLEMQKLIINQAISMRKVDLLFMYCGFYIASVVSASLLKYLITVLQTYIGQESLAQMRKELYAHILTLPLGYFRKANPGMVVSSLITEMAPAGEYVGQSIAVPVTNVLTLIAFATYMFYLNATMAAISIALYPFVIYLVPKLQKKSNKANKQRVDTTRNLSSHINETISGIHEIHGNGSYRIENRKYGSFVDRLFKIRITWILYKQGIKVLNNFFQNLGPFLLFIVGGYLAIQGRFDLGALVAFLSAYEKIYDPWKELMDFYQVHNDATVRYGRVMEYFDTKPEFELEPEGREPIKLKGHIEVQNLGFTVSGGVRLLKQINMQLKPGEQMALVGFSGSGKSTLAQCVSQLYKYTGGSVKIDGYEVDKLTKADMVHNMGIVAQSPFIFSGSIKDNLLYSCAAVLEGDPDAQKKMPTRDQMIESIQQAGIFVDVLRFGLNTLLDTDKENELSERLVRVRKNFHADFGDVLAEHVEFYREGEYLNYSTVAGNITFGHANDSSFAGRELVSNKYFLSFLQEAHLEMPLLSLGRELAKQTVDILGNLPPDEVFFEQSPIPSEEFEDYKQIVSRIDDLTLQEIDEKDREMLLHLAFGFVPGRHKIVALPAVLKGLILDGRKMFNAKVSQDNPETFSFFKMTEFIPSQTILDNILFGKPKTDHPKVQDTINKSMIQLLIEEDLLETVVELGMDFEVGTKGDKLSGGQKQKLAIARTFLKNPPIMIMDEATSALDNRSQNRIQGLLETKWKGKATLISVIHRLDTIKNYDKVAVMKAGKLMEIGPYDELIAKKGLLYELIHGAH</sequence>
<dbReference type="PANTHER" id="PTHR24221">
    <property type="entry name" value="ATP-BINDING CASSETTE SUB-FAMILY B"/>
    <property type="match status" value="1"/>
</dbReference>
<keyword evidence="3" id="KW-0547">Nucleotide-binding</keyword>
<dbReference type="STRING" id="1121451.DESAM_10139"/>
<dbReference type="InterPro" id="IPR003593">
    <property type="entry name" value="AAA+_ATPase"/>
</dbReference>
<feature type="domain" description="ABC transporter" evidence="8">
    <location>
        <begin position="336"/>
        <end position="829"/>
    </location>
</feature>
<comment type="subcellular location">
    <subcellularLocation>
        <location evidence="1">Cell membrane</location>
        <topology evidence="1">Multi-pass membrane protein</topology>
    </subcellularLocation>
</comment>
<reference evidence="10 11" key="1">
    <citation type="submission" date="2012-10" db="EMBL/GenBank/DDBJ databases">
        <authorList>
            <person name="Genoscope - CEA"/>
        </authorList>
    </citation>
    <scope>NUCLEOTIDE SEQUENCE [LARGE SCALE GENOMIC DNA]</scope>
    <source>
        <strain evidence="11">AM13 / DSM 14728</strain>
    </source>
</reference>
<evidence type="ECO:0000313" key="10">
    <source>
        <dbReference type="EMBL" id="CCO22120.1"/>
    </source>
</evidence>
<dbReference type="InterPro" id="IPR003439">
    <property type="entry name" value="ABC_transporter-like_ATP-bd"/>
</dbReference>
<dbReference type="GO" id="GO:0034040">
    <property type="term" value="F:ATPase-coupled lipid transmembrane transporter activity"/>
    <property type="evidence" value="ECO:0007669"/>
    <property type="project" value="TreeGrafter"/>
</dbReference>
<dbReference type="RefSeq" id="WP_015334730.1">
    <property type="nucleotide sequence ID" value="NC_020055.1"/>
</dbReference>
<evidence type="ECO:0000256" key="4">
    <source>
        <dbReference type="ARBA" id="ARBA00022840"/>
    </source>
</evidence>
<dbReference type="InterPro" id="IPR027417">
    <property type="entry name" value="P-loop_NTPase"/>
</dbReference>
<dbReference type="HOGENOM" id="CLU_012126_0_0_7"/>
<evidence type="ECO:0000256" key="2">
    <source>
        <dbReference type="ARBA" id="ARBA00022692"/>
    </source>
</evidence>
<evidence type="ECO:0000256" key="5">
    <source>
        <dbReference type="ARBA" id="ARBA00022989"/>
    </source>
</evidence>